<dbReference type="CDD" id="cd06558">
    <property type="entry name" value="crotonase-like"/>
    <property type="match status" value="1"/>
</dbReference>
<keyword evidence="4" id="KW-1185">Reference proteome</keyword>
<dbReference type="SUPFAM" id="SSF52096">
    <property type="entry name" value="ClpP/crotonase"/>
    <property type="match status" value="1"/>
</dbReference>
<dbReference type="Proteomes" id="UP001597387">
    <property type="component" value="Unassembled WGS sequence"/>
</dbReference>
<evidence type="ECO:0000313" key="4">
    <source>
        <dbReference type="Proteomes" id="UP001597387"/>
    </source>
</evidence>
<organism evidence="3 4">
    <name type="scientific">Paradesertivirga mongoliensis</name>
    <dbReference type="NCBI Taxonomy" id="2100740"/>
    <lineage>
        <taxon>Bacteria</taxon>
        <taxon>Pseudomonadati</taxon>
        <taxon>Bacteroidota</taxon>
        <taxon>Sphingobacteriia</taxon>
        <taxon>Sphingobacteriales</taxon>
        <taxon>Sphingobacteriaceae</taxon>
        <taxon>Paradesertivirga</taxon>
    </lineage>
</organism>
<evidence type="ECO:0000313" key="3">
    <source>
        <dbReference type="EMBL" id="MFD2163433.1"/>
    </source>
</evidence>
<evidence type="ECO:0000256" key="1">
    <source>
        <dbReference type="ARBA" id="ARBA00005254"/>
    </source>
</evidence>
<protein>
    <submittedName>
        <fullName evidence="3">Enoyl-CoA hydratase/isomerase family protein</fullName>
    </submittedName>
</protein>
<dbReference type="EMBL" id="JBHUHZ010000002">
    <property type="protein sequence ID" value="MFD2163433.1"/>
    <property type="molecule type" value="Genomic_DNA"/>
</dbReference>
<dbReference type="InterPro" id="IPR014748">
    <property type="entry name" value="Enoyl-CoA_hydra_C"/>
</dbReference>
<reference evidence="4" key="1">
    <citation type="journal article" date="2019" name="Int. J. Syst. Evol. Microbiol.">
        <title>The Global Catalogue of Microorganisms (GCM) 10K type strain sequencing project: providing services to taxonomists for standard genome sequencing and annotation.</title>
        <authorList>
            <consortium name="The Broad Institute Genomics Platform"/>
            <consortium name="The Broad Institute Genome Sequencing Center for Infectious Disease"/>
            <person name="Wu L."/>
            <person name="Ma J."/>
        </authorList>
    </citation>
    <scope>NUCLEOTIDE SEQUENCE [LARGE SCALE GENOMIC DNA]</scope>
    <source>
        <strain evidence="4">KCTC 42217</strain>
    </source>
</reference>
<dbReference type="InterPro" id="IPR029045">
    <property type="entry name" value="ClpP/crotonase-like_dom_sf"/>
</dbReference>
<gene>
    <name evidence="3" type="ORF">ACFSJU_13580</name>
</gene>
<proteinExistence type="inferred from homology"/>
<dbReference type="Gene3D" id="1.10.12.10">
    <property type="entry name" value="Lyase 2-enoyl-coa Hydratase, Chain A, domain 2"/>
    <property type="match status" value="1"/>
</dbReference>
<dbReference type="InterPro" id="IPR051683">
    <property type="entry name" value="Enoyl-CoA_Hydratase/Isomerase"/>
</dbReference>
<name>A0ABW4ZMY3_9SPHI</name>
<dbReference type="Pfam" id="PF00378">
    <property type="entry name" value="ECH_1"/>
    <property type="match status" value="1"/>
</dbReference>
<evidence type="ECO:0000256" key="2">
    <source>
        <dbReference type="RuleBase" id="RU003707"/>
    </source>
</evidence>
<comment type="similarity">
    <text evidence="1 2">Belongs to the enoyl-CoA hydratase/isomerase family.</text>
</comment>
<sequence>MREFILFGIENRIATITLNRPEKRNALNPQLVAELQSAFKQAESDPAVKVVILKSSANTFSAGADLAYLQQLQSNTYQQNLDDSIRLKMLFSTIYNLDKPVIAQVEGNAIAGGCGLATVCDVIFASPEAIFGYTEVKIGFIPALVATFLLRRIGEGRTRELLLSGELITAETALKYGLINFIEEKNAIADAVKAYAETLVKNISSQSIKATKELLVKIQHLSVDDALNYAARANARARLNGDCKKGIDAFLNKKHPKW</sequence>
<accession>A0ABW4ZMY3</accession>
<comment type="caution">
    <text evidence="3">The sequence shown here is derived from an EMBL/GenBank/DDBJ whole genome shotgun (WGS) entry which is preliminary data.</text>
</comment>
<dbReference type="InterPro" id="IPR001753">
    <property type="entry name" value="Enoyl-CoA_hydra/iso"/>
</dbReference>
<dbReference type="RefSeq" id="WP_255900878.1">
    <property type="nucleotide sequence ID" value="NZ_JAFMZO010000002.1"/>
</dbReference>
<dbReference type="PROSITE" id="PS00166">
    <property type="entry name" value="ENOYL_COA_HYDRATASE"/>
    <property type="match status" value="1"/>
</dbReference>
<dbReference type="InterPro" id="IPR018376">
    <property type="entry name" value="Enoyl-CoA_hyd/isom_CS"/>
</dbReference>
<dbReference type="PANTHER" id="PTHR42964">
    <property type="entry name" value="ENOYL-COA HYDRATASE"/>
    <property type="match status" value="1"/>
</dbReference>
<dbReference type="Gene3D" id="3.90.226.10">
    <property type="entry name" value="2-enoyl-CoA Hydratase, Chain A, domain 1"/>
    <property type="match status" value="1"/>
</dbReference>
<dbReference type="PANTHER" id="PTHR42964:SF1">
    <property type="entry name" value="POLYKETIDE BIOSYNTHESIS ENOYL-COA HYDRATASE PKSH-RELATED"/>
    <property type="match status" value="1"/>
</dbReference>